<evidence type="ECO:0000313" key="4">
    <source>
        <dbReference type="Proteomes" id="UP000198703"/>
    </source>
</evidence>
<accession>A0A1H3W1I0</accession>
<dbReference type="SUPFAM" id="SSF53474">
    <property type="entry name" value="alpha/beta-Hydrolases"/>
    <property type="match status" value="1"/>
</dbReference>
<evidence type="ECO:0000256" key="1">
    <source>
        <dbReference type="ARBA" id="ARBA00022801"/>
    </source>
</evidence>
<dbReference type="Proteomes" id="UP000198703">
    <property type="component" value="Unassembled WGS sequence"/>
</dbReference>
<dbReference type="Gene3D" id="3.40.50.1820">
    <property type="entry name" value="alpha/beta hydrolase"/>
    <property type="match status" value="1"/>
</dbReference>
<reference evidence="3 4" key="1">
    <citation type="submission" date="2016-10" db="EMBL/GenBank/DDBJ databases">
        <authorList>
            <person name="de Groot N.N."/>
        </authorList>
    </citation>
    <scope>NUCLEOTIDE SEQUENCE [LARGE SCALE GENOMIC DNA]</scope>
    <source>
        <strain evidence="3 4">DSM 15345</strain>
    </source>
</reference>
<dbReference type="RefSeq" id="WP_093247945.1">
    <property type="nucleotide sequence ID" value="NZ_FNQM01000001.1"/>
</dbReference>
<name>A0A1H3W1I0_9RHOB</name>
<dbReference type="InterPro" id="IPR000073">
    <property type="entry name" value="AB_hydrolase_1"/>
</dbReference>
<evidence type="ECO:0000313" key="3">
    <source>
        <dbReference type="EMBL" id="SDZ80913.1"/>
    </source>
</evidence>
<feature type="domain" description="AB hydrolase-1" evidence="2">
    <location>
        <begin position="18"/>
        <end position="250"/>
    </location>
</feature>
<keyword evidence="1" id="KW-0378">Hydrolase</keyword>
<dbReference type="PANTHER" id="PTHR46118">
    <property type="entry name" value="PROTEIN ABHD11"/>
    <property type="match status" value="1"/>
</dbReference>
<dbReference type="PRINTS" id="PR00111">
    <property type="entry name" value="ABHYDROLASE"/>
</dbReference>
<keyword evidence="4" id="KW-1185">Reference proteome</keyword>
<dbReference type="PANTHER" id="PTHR46118:SF4">
    <property type="entry name" value="PROTEIN ABHD11"/>
    <property type="match status" value="1"/>
</dbReference>
<sequence>MRLERDVFGDDEGGGGTALLVAHGLLGAARNWGALARRMARSRRVVAVDMRNHGRSGWSDDVGYPAMAEDLARVVEEECGGRADVLGHSMGGKAAMALALTRPETISRLIVADIAPVAYTHSHTDTLEAMAELDLSVVTRRSDADAQLAAKVPDAGLRSFVLQNLALTPEGARWRPNIAALRAGHASLVGWPEELSDLPDGALYFGDALFLRGARSDYVDGAALPAVEALFPAARVETLADAGHWLHADQPGPFLAAVERFLDG</sequence>
<dbReference type="EMBL" id="FNQM01000001">
    <property type="protein sequence ID" value="SDZ80913.1"/>
    <property type="molecule type" value="Genomic_DNA"/>
</dbReference>
<dbReference type="STRING" id="89524.SAMN05444370_101461"/>
<gene>
    <name evidence="3" type="ORF">SAMN05444370_101461</name>
</gene>
<dbReference type="InterPro" id="IPR029058">
    <property type="entry name" value="AB_hydrolase_fold"/>
</dbReference>
<organism evidence="3 4">
    <name type="scientific">Rubrimonas cliftonensis</name>
    <dbReference type="NCBI Taxonomy" id="89524"/>
    <lineage>
        <taxon>Bacteria</taxon>
        <taxon>Pseudomonadati</taxon>
        <taxon>Pseudomonadota</taxon>
        <taxon>Alphaproteobacteria</taxon>
        <taxon>Rhodobacterales</taxon>
        <taxon>Paracoccaceae</taxon>
        <taxon>Rubrimonas</taxon>
    </lineage>
</organism>
<dbReference type="AlphaFoldDB" id="A0A1H3W1I0"/>
<protein>
    <submittedName>
        <fullName evidence="3">Pimeloyl-ACP methyl ester carboxylesterase</fullName>
    </submittedName>
</protein>
<dbReference type="GO" id="GO:0016787">
    <property type="term" value="F:hydrolase activity"/>
    <property type="evidence" value="ECO:0007669"/>
    <property type="project" value="UniProtKB-KW"/>
</dbReference>
<dbReference type="Pfam" id="PF00561">
    <property type="entry name" value="Abhydrolase_1"/>
    <property type="match status" value="1"/>
</dbReference>
<evidence type="ECO:0000259" key="2">
    <source>
        <dbReference type="Pfam" id="PF00561"/>
    </source>
</evidence>
<dbReference type="OrthoDB" id="9808398at2"/>
<proteinExistence type="predicted"/>